<dbReference type="Proteomes" id="UP000002009">
    <property type="component" value="Chromosome 5"/>
</dbReference>
<organism evidence="2 3">
    <name type="scientific">Micromonas commoda (strain RCC299 / NOUM17 / CCMP2709)</name>
    <name type="common">Picoplanktonic green alga</name>
    <dbReference type="NCBI Taxonomy" id="296587"/>
    <lineage>
        <taxon>Eukaryota</taxon>
        <taxon>Viridiplantae</taxon>
        <taxon>Chlorophyta</taxon>
        <taxon>Mamiellophyceae</taxon>
        <taxon>Mamiellales</taxon>
        <taxon>Mamiellaceae</taxon>
        <taxon>Micromonas</taxon>
    </lineage>
</organism>
<dbReference type="AlphaFoldDB" id="C1E6S0"/>
<feature type="compositionally biased region" description="Polar residues" evidence="1">
    <location>
        <begin position="16"/>
        <end position="26"/>
    </location>
</feature>
<keyword evidence="3" id="KW-1185">Reference proteome</keyword>
<dbReference type="EMBL" id="CP001326">
    <property type="protein sequence ID" value="ACO63852.1"/>
    <property type="molecule type" value="Genomic_DNA"/>
</dbReference>
<sequence length="97" mass="10196">MPPDLAPEDTARASLHSKSPSASGGTDRSHESYLFLPASTTSGDRSSSRLLMDVSTSARYSAGPSKSTLTRALLALSIASVVETDWMMSWTAYGSAP</sequence>
<protein>
    <submittedName>
        <fullName evidence="2">Uncharacterized protein</fullName>
    </submittedName>
</protein>
<dbReference type="InParanoid" id="C1E6S0"/>
<accession>C1E6S0</accession>
<evidence type="ECO:0000256" key="1">
    <source>
        <dbReference type="SAM" id="MobiDB-lite"/>
    </source>
</evidence>
<evidence type="ECO:0000313" key="3">
    <source>
        <dbReference type="Proteomes" id="UP000002009"/>
    </source>
</evidence>
<feature type="compositionally biased region" description="Polar residues" evidence="1">
    <location>
        <begin position="38"/>
        <end position="49"/>
    </location>
</feature>
<gene>
    <name evidence="2" type="ORF">MICPUN_50345</name>
</gene>
<name>C1E6S0_MICCC</name>
<feature type="region of interest" description="Disordered" evidence="1">
    <location>
        <begin position="1"/>
        <end position="49"/>
    </location>
</feature>
<reference evidence="2 3" key="1">
    <citation type="journal article" date="2009" name="Science">
        <title>Green evolution and dynamic adaptations revealed by genomes of the marine picoeukaryotes Micromonas.</title>
        <authorList>
            <person name="Worden A.Z."/>
            <person name="Lee J.H."/>
            <person name="Mock T."/>
            <person name="Rouze P."/>
            <person name="Simmons M.P."/>
            <person name="Aerts A.L."/>
            <person name="Allen A.E."/>
            <person name="Cuvelier M.L."/>
            <person name="Derelle E."/>
            <person name="Everett M.V."/>
            <person name="Foulon E."/>
            <person name="Grimwood J."/>
            <person name="Gundlach H."/>
            <person name="Henrissat B."/>
            <person name="Napoli C."/>
            <person name="McDonald S.M."/>
            <person name="Parker M.S."/>
            <person name="Rombauts S."/>
            <person name="Salamov A."/>
            <person name="Von Dassow P."/>
            <person name="Badger J.H."/>
            <person name="Coutinho P.M."/>
            <person name="Demir E."/>
            <person name="Dubchak I."/>
            <person name="Gentemann C."/>
            <person name="Eikrem W."/>
            <person name="Gready J.E."/>
            <person name="John U."/>
            <person name="Lanier W."/>
            <person name="Lindquist E.A."/>
            <person name="Lucas S."/>
            <person name="Mayer K.F."/>
            <person name="Moreau H."/>
            <person name="Not F."/>
            <person name="Otillar R."/>
            <person name="Panaud O."/>
            <person name="Pangilinan J."/>
            <person name="Paulsen I."/>
            <person name="Piegu B."/>
            <person name="Poliakov A."/>
            <person name="Robbens S."/>
            <person name="Schmutz J."/>
            <person name="Toulza E."/>
            <person name="Wyss T."/>
            <person name="Zelensky A."/>
            <person name="Zhou K."/>
            <person name="Armbrust E.V."/>
            <person name="Bhattacharya D."/>
            <person name="Goodenough U.W."/>
            <person name="Van de Peer Y."/>
            <person name="Grigoriev I.V."/>
        </authorList>
    </citation>
    <scope>NUCLEOTIDE SEQUENCE [LARGE SCALE GENOMIC DNA]</scope>
    <source>
        <strain evidence="3">RCC299 / NOUM17</strain>
    </source>
</reference>
<dbReference type="RefSeq" id="XP_002502594.1">
    <property type="nucleotide sequence ID" value="XM_002502548.1"/>
</dbReference>
<dbReference type="GeneID" id="8243512"/>
<evidence type="ECO:0000313" key="2">
    <source>
        <dbReference type="EMBL" id="ACO63852.1"/>
    </source>
</evidence>
<proteinExistence type="predicted"/>
<dbReference type="KEGG" id="mis:MICPUN_50345"/>